<feature type="active site" description="Nucleophile" evidence="7">
    <location>
        <position position="297"/>
    </location>
</feature>
<dbReference type="EC" id="3.2.1.23" evidence="3 6"/>
<reference evidence="13" key="1">
    <citation type="submission" date="2016-10" db="EMBL/GenBank/DDBJ databases">
        <authorList>
            <person name="Varghese N."/>
            <person name="Submissions S."/>
        </authorList>
    </citation>
    <scope>NUCLEOTIDE SEQUENCE [LARGE SCALE GENOMIC DNA]</scope>
    <source>
        <strain evidence="13">KPR-1</strain>
    </source>
</reference>
<evidence type="ECO:0000313" key="13">
    <source>
        <dbReference type="Proteomes" id="UP000199288"/>
    </source>
</evidence>
<accession>A0A1H3ZKJ0</accession>
<evidence type="ECO:0000256" key="2">
    <source>
        <dbReference type="ARBA" id="ARBA00005940"/>
    </source>
</evidence>
<feature type="domain" description="Glycoside hydrolase family 42 N-terminal" evidence="10">
    <location>
        <begin position="6"/>
        <end position="373"/>
    </location>
</feature>
<organism evidence="12 13">
    <name type="scientific">Bowdeniella nasicola</name>
    <dbReference type="NCBI Taxonomy" id="208480"/>
    <lineage>
        <taxon>Bacteria</taxon>
        <taxon>Bacillati</taxon>
        <taxon>Actinomycetota</taxon>
        <taxon>Actinomycetes</taxon>
        <taxon>Actinomycetales</taxon>
        <taxon>Actinomycetaceae</taxon>
        <taxon>Bowdeniella</taxon>
    </lineage>
</organism>
<dbReference type="PANTHER" id="PTHR36447">
    <property type="entry name" value="BETA-GALACTOSIDASE GANA"/>
    <property type="match status" value="1"/>
</dbReference>
<dbReference type="EMBL" id="FNQV01000006">
    <property type="protein sequence ID" value="SEA24185.1"/>
    <property type="molecule type" value="Genomic_DNA"/>
</dbReference>
<dbReference type="PANTHER" id="PTHR36447:SF1">
    <property type="entry name" value="BETA-GALACTOSIDASE GANA"/>
    <property type="match status" value="1"/>
</dbReference>
<evidence type="ECO:0000256" key="9">
    <source>
        <dbReference type="PIRSR" id="PIRSR001084-3"/>
    </source>
</evidence>
<evidence type="ECO:0000256" key="7">
    <source>
        <dbReference type="PIRSR" id="PIRSR001084-1"/>
    </source>
</evidence>
<comment type="similarity">
    <text evidence="2 6">Belongs to the glycosyl hydrolase 42 family.</text>
</comment>
<protein>
    <recommendedName>
        <fullName evidence="3 6">Beta-galactosidase</fullName>
        <shortName evidence="6">Beta-gal</shortName>
        <ecNumber evidence="3 6">3.2.1.23</ecNumber>
    </recommendedName>
</protein>
<evidence type="ECO:0000256" key="4">
    <source>
        <dbReference type="ARBA" id="ARBA00022801"/>
    </source>
</evidence>
<dbReference type="CDD" id="cd03143">
    <property type="entry name" value="A4_beta-galactosidase_middle_domain"/>
    <property type="match status" value="1"/>
</dbReference>
<evidence type="ECO:0000313" key="12">
    <source>
        <dbReference type="EMBL" id="SEA24185.1"/>
    </source>
</evidence>
<dbReference type="AlphaFoldDB" id="A0A1H3ZKJ0"/>
<proteinExistence type="inferred from homology"/>
<dbReference type="SUPFAM" id="SSF51445">
    <property type="entry name" value="(Trans)glycosidases"/>
    <property type="match status" value="1"/>
</dbReference>
<dbReference type="InterPro" id="IPR003476">
    <property type="entry name" value="Glyco_hydro_42"/>
</dbReference>
<keyword evidence="4 6" id="KW-0378">Hydrolase</keyword>
<sequence>MLYGGDYNPEQWPTDIHLDDIEKMVEARVNLVSIGIFSWARLEPANGEFSFGWLDEIIERLTNAGIGIDLATGTASPPAWLTIEHPEILPMTETGVRLGHGSRQNFCLSSPVFRRYASRLAGELAKRYGNHPNLRLWHISNEYGCHSAHCYCPDSARSFRTWLEEKYGDIEALNEAWGTDFWAQRYTSFDQVDVPRATPTLKNPGQVNDFWAFSSDEMLACYLAEKAAIREHSDAPVTTNFMGLFPPTNYRAWAPHIDVISDDSYPDPNSVFAARETALVSDLMRSLKDGQPFYLLEQTTAAVQWRERNARKRPGSFALQSLQRVARGADAICQFQWRQSVRGAETFHSAMVPHSGRDSRIWRDVVGLGDVLSRMGEIVGTRVPTEVALLMDWQSQWHRAAAIGPGPNRTLEAIAAWHGTAFERGYPVDFVFPDSDLSGYCVIIVPELFAMSKDTASKLLEAAQSGAEIIVTAPTAVLDETGRAATGGYAGVLSELLGVRVVDHCLPGGEVNDLVDPRVDAISAAMTATSAIDRVELDVDPRTPLFRVLDAIASPRPAISGEYWAEELSIDDDVDVLATFVGLDLDGLAAITYRSCGEGGGTYVATDLDSAGRAALLRVAEARTRIAGNRIEAPAGVEAVRRGPAVFLLNHGDAAAQVAGICGRDLISDSKVTGHLVVPPRSAAVVVTD</sequence>
<name>A0A1H3ZKJ0_9ACTO</name>
<dbReference type="InterPro" id="IPR013529">
    <property type="entry name" value="Glyco_hydro_42_N"/>
</dbReference>
<feature type="binding site" evidence="8">
    <location>
        <position position="305"/>
    </location>
    <ligand>
        <name>substrate</name>
    </ligand>
</feature>
<dbReference type="Gene3D" id="3.40.50.880">
    <property type="match status" value="1"/>
</dbReference>
<dbReference type="Proteomes" id="UP000199288">
    <property type="component" value="Unassembled WGS sequence"/>
</dbReference>
<dbReference type="PIRSF" id="PIRSF001084">
    <property type="entry name" value="B-galactosidase"/>
    <property type="match status" value="1"/>
</dbReference>
<dbReference type="SUPFAM" id="SSF52317">
    <property type="entry name" value="Class I glutamine amidotransferase-like"/>
    <property type="match status" value="1"/>
</dbReference>
<feature type="binding site" evidence="8">
    <location>
        <position position="141"/>
    </location>
    <ligand>
        <name>substrate</name>
    </ligand>
</feature>
<feature type="binding site" evidence="9">
    <location>
        <position position="150"/>
    </location>
    <ligand>
        <name>Zn(2+)</name>
        <dbReference type="ChEBI" id="CHEBI:29105"/>
    </ligand>
</feature>
<dbReference type="InterPro" id="IPR013780">
    <property type="entry name" value="Glyco_hydro_b"/>
</dbReference>
<dbReference type="GO" id="GO:0009341">
    <property type="term" value="C:beta-galactosidase complex"/>
    <property type="evidence" value="ECO:0007669"/>
    <property type="project" value="InterPro"/>
</dbReference>
<comment type="catalytic activity">
    <reaction evidence="1 6">
        <text>Hydrolysis of terminal non-reducing beta-D-galactose residues in beta-D-galactosides.</text>
        <dbReference type="EC" id="3.2.1.23"/>
    </reaction>
</comment>
<dbReference type="Pfam" id="PF08532">
    <property type="entry name" value="Glyco_hydro_42M"/>
    <property type="match status" value="1"/>
</dbReference>
<keyword evidence="9" id="KW-0862">Zinc</keyword>
<keyword evidence="9" id="KW-0479">Metal-binding</keyword>
<feature type="domain" description="Beta-galactosidase trimerisation" evidence="11">
    <location>
        <begin position="386"/>
        <end position="626"/>
    </location>
</feature>
<feature type="active site" description="Proton donor" evidence="7">
    <location>
        <position position="142"/>
    </location>
</feature>
<dbReference type="Gene3D" id="3.20.20.80">
    <property type="entry name" value="Glycosidases"/>
    <property type="match status" value="1"/>
</dbReference>
<feature type="binding site" evidence="8">
    <location>
        <position position="103"/>
    </location>
    <ligand>
        <name>substrate</name>
    </ligand>
</feature>
<gene>
    <name evidence="12" type="ORF">SAMN02910418_01185</name>
</gene>
<evidence type="ECO:0000256" key="1">
    <source>
        <dbReference type="ARBA" id="ARBA00001412"/>
    </source>
</evidence>
<feature type="binding site" evidence="9">
    <location>
        <position position="107"/>
    </location>
    <ligand>
        <name>Zn(2+)</name>
        <dbReference type="ChEBI" id="CHEBI:29105"/>
    </ligand>
</feature>
<dbReference type="Gene3D" id="2.60.40.1180">
    <property type="entry name" value="Golgi alpha-mannosidase II"/>
    <property type="match status" value="1"/>
</dbReference>
<keyword evidence="13" id="KW-1185">Reference proteome</keyword>
<evidence type="ECO:0000256" key="6">
    <source>
        <dbReference type="PIRNR" id="PIRNR001084"/>
    </source>
</evidence>
<dbReference type="GO" id="GO:0005975">
    <property type="term" value="P:carbohydrate metabolic process"/>
    <property type="evidence" value="ECO:0007669"/>
    <property type="project" value="InterPro"/>
</dbReference>
<evidence type="ECO:0000259" key="11">
    <source>
        <dbReference type="Pfam" id="PF08532"/>
    </source>
</evidence>
<evidence type="ECO:0000256" key="5">
    <source>
        <dbReference type="ARBA" id="ARBA00023295"/>
    </source>
</evidence>
<dbReference type="GO" id="GO:0004565">
    <property type="term" value="F:beta-galactosidase activity"/>
    <property type="evidence" value="ECO:0007669"/>
    <property type="project" value="UniProtKB-EC"/>
</dbReference>
<evidence type="ECO:0000256" key="3">
    <source>
        <dbReference type="ARBA" id="ARBA00012756"/>
    </source>
</evidence>
<dbReference type="InterPro" id="IPR029062">
    <property type="entry name" value="Class_I_gatase-like"/>
</dbReference>
<evidence type="ECO:0000259" key="10">
    <source>
        <dbReference type="Pfam" id="PF02449"/>
    </source>
</evidence>
<dbReference type="Pfam" id="PF02449">
    <property type="entry name" value="Glyco_hydro_42"/>
    <property type="match status" value="1"/>
</dbReference>
<evidence type="ECO:0000256" key="8">
    <source>
        <dbReference type="PIRSR" id="PIRSR001084-2"/>
    </source>
</evidence>
<keyword evidence="5 6" id="KW-0326">Glycosidase</keyword>
<feature type="binding site" evidence="9">
    <location>
        <position position="152"/>
    </location>
    <ligand>
        <name>Zn(2+)</name>
        <dbReference type="ChEBI" id="CHEBI:29105"/>
    </ligand>
</feature>
<dbReference type="InterPro" id="IPR017853">
    <property type="entry name" value="GH"/>
</dbReference>
<dbReference type="GO" id="GO:0046872">
    <property type="term" value="F:metal ion binding"/>
    <property type="evidence" value="ECO:0007669"/>
    <property type="project" value="UniProtKB-KW"/>
</dbReference>
<dbReference type="InterPro" id="IPR013738">
    <property type="entry name" value="Beta_galactosidase_Trimer"/>
</dbReference>